<dbReference type="Pfam" id="PF00240">
    <property type="entry name" value="ubiquitin"/>
    <property type="match status" value="1"/>
</dbReference>
<dbReference type="GO" id="GO:0006511">
    <property type="term" value="P:ubiquitin-dependent protein catabolic process"/>
    <property type="evidence" value="ECO:0007669"/>
    <property type="project" value="TreeGrafter"/>
</dbReference>
<dbReference type="PROSITE" id="PS50053">
    <property type="entry name" value="UBIQUITIN_2"/>
    <property type="match status" value="1"/>
</dbReference>
<protein>
    <recommendedName>
        <fullName evidence="3">Ubiquitin-like domain-containing protein</fullName>
    </recommendedName>
</protein>
<keyword evidence="2" id="KW-0732">Signal</keyword>
<dbReference type="SUPFAM" id="SSF54236">
    <property type="entry name" value="Ubiquitin-like"/>
    <property type="match status" value="1"/>
</dbReference>
<organism evidence="4 5">
    <name type="scientific">Cylindrotheca closterium</name>
    <dbReference type="NCBI Taxonomy" id="2856"/>
    <lineage>
        <taxon>Eukaryota</taxon>
        <taxon>Sar</taxon>
        <taxon>Stramenopiles</taxon>
        <taxon>Ochrophyta</taxon>
        <taxon>Bacillariophyta</taxon>
        <taxon>Bacillariophyceae</taxon>
        <taxon>Bacillariophycidae</taxon>
        <taxon>Bacillariales</taxon>
        <taxon>Bacillariaceae</taxon>
        <taxon>Cylindrotheca</taxon>
    </lineage>
</organism>
<dbReference type="GO" id="GO:0005829">
    <property type="term" value="C:cytosol"/>
    <property type="evidence" value="ECO:0007669"/>
    <property type="project" value="TreeGrafter"/>
</dbReference>
<feature type="compositionally biased region" description="Basic residues" evidence="1">
    <location>
        <begin position="90"/>
        <end position="100"/>
    </location>
</feature>
<evidence type="ECO:0000313" key="5">
    <source>
        <dbReference type="Proteomes" id="UP001295423"/>
    </source>
</evidence>
<dbReference type="CDD" id="cd17039">
    <property type="entry name" value="Ubl_ubiquitin_like"/>
    <property type="match status" value="1"/>
</dbReference>
<comment type="caution">
    <text evidence="4">The sequence shown here is derived from an EMBL/GenBank/DDBJ whole genome shotgun (WGS) entry which is preliminary data.</text>
</comment>
<dbReference type="Proteomes" id="UP001295423">
    <property type="component" value="Unassembled WGS sequence"/>
</dbReference>
<feature type="compositionally biased region" description="Low complexity" evidence="1">
    <location>
        <begin position="101"/>
        <end position="119"/>
    </location>
</feature>
<evidence type="ECO:0000256" key="1">
    <source>
        <dbReference type="SAM" id="MobiDB-lite"/>
    </source>
</evidence>
<dbReference type="GO" id="GO:0031593">
    <property type="term" value="F:polyubiquitin modification-dependent protein binding"/>
    <property type="evidence" value="ECO:0007669"/>
    <property type="project" value="TreeGrafter"/>
</dbReference>
<dbReference type="InterPro" id="IPR000626">
    <property type="entry name" value="Ubiquitin-like_dom"/>
</dbReference>
<accession>A0AAD2CS05</accession>
<proteinExistence type="predicted"/>
<dbReference type="InterPro" id="IPR029071">
    <property type="entry name" value="Ubiquitin-like_domsf"/>
</dbReference>
<evidence type="ECO:0000313" key="4">
    <source>
        <dbReference type="EMBL" id="CAJ1943485.1"/>
    </source>
</evidence>
<dbReference type="Gene3D" id="3.10.20.90">
    <property type="entry name" value="Phosphatidylinositol 3-kinase Catalytic Subunit, Chain A, domain 1"/>
    <property type="match status" value="1"/>
</dbReference>
<reference evidence="4" key="1">
    <citation type="submission" date="2023-08" db="EMBL/GenBank/DDBJ databases">
        <authorList>
            <person name="Audoor S."/>
            <person name="Bilcke G."/>
        </authorList>
    </citation>
    <scope>NUCLEOTIDE SEQUENCE</scope>
</reference>
<feature type="domain" description="Ubiquitin-like" evidence="3">
    <location>
        <begin position="12"/>
        <end position="93"/>
    </location>
</feature>
<dbReference type="AlphaFoldDB" id="A0AAD2CS05"/>
<evidence type="ECO:0000256" key="2">
    <source>
        <dbReference type="SAM" id="SignalP"/>
    </source>
</evidence>
<dbReference type="Pfam" id="PF23195">
    <property type="entry name" value="UBQLN1"/>
    <property type="match status" value="1"/>
</dbReference>
<dbReference type="PANTHER" id="PTHR10677">
    <property type="entry name" value="UBIQUILIN"/>
    <property type="match status" value="1"/>
</dbReference>
<dbReference type="InterPro" id="IPR015496">
    <property type="entry name" value="Ubiquilin"/>
</dbReference>
<dbReference type="EMBL" id="CAKOGP040001113">
    <property type="protein sequence ID" value="CAJ1943485.1"/>
    <property type="molecule type" value="Genomic_DNA"/>
</dbReference>
<sequence length="275" mass="28786">MKFLSVVCVLATGLLVEAMPDIQVSLRGKKYDLAGVDTVQELQEELSEKSGVAPSKQGRVLFNGKRLSSEDNLTDAGVKDGDQLNIVPKSKSKSGTKKKTTTPSAAASSSSVAAPAAPGGMEDILKGLGGSGMDDLMKSMGGGEGGAPNMQESMEMMSSMMNSPIFKEYMSDPDRLEESRQMILNNPMLKSMMAGMPGMEELLNSPEAWREAMQAAATMYENMDQNDLMQAMMGGAGGMPGGGMPGGMPGGMGGLFDAPNGNDMAALDELSEGED</sequence>
<name>A0AAD2CS05_9STRA</name>
<feature type="signal peptide" evidence="2">
    <location>
        <begin position="1"/>
        <end position="18"/>
    </location>
</feature>
<feature type="chain" id="PRO_5041919336" description="Ubiquitin-like domain-containing protein" evidence="2">
    <location>
        <begin position="19"/>
        <end position="275"/>
    </location>
</feature>
<evidence type="ECO:0000259" key="3">
    <source>
        <dbReference type="PROSITE" id="PS50053"/>
    </source>
</evidence>
<dbReference type="PANTHER" id="PTHR10677:SF3">
    <property type="entry name" value="FI07626P-RELATED"/>
    <property type="match status" value="1"/>
</dbReference>
<feature type="region of interest" description="Disordered" evidence="1">
    <location>
        <begin position="71"/>
        <end position="148"/>
    </location>
</feature>
<keyword evidence="5" id="KW-1185">Reference proteome</keyword>
<gene>
    <name evidence="4" type="ORF">CYCCA115_LOCUS8464</name>
</gene>